<organism evidence="2">
    <name type="scientific">uncultured Nocardioidaceae bacterium</name>
    <dbReference type="NCBI Taxonomy" id="253824"/>
    <lineage>
        <taxon>Bacteria</taxon>
        <taxon>Bacillati</taxon>
        <taxon>Actinomycetota</taxon>
        <taxon>Actinomycetes</taxon>
        <taxon>Propionibacteriales</taxon>
        <taxon>Nocardioidaceae</taxon>
        <taxon>environmental samples</taxon>
    </lineage>
</organism>
<proteinExistence type="predicted"/>
<sequence>MLLRHRNTVGSTRHATRLNRSPLRGLRSSSSPEARRNALYSVIAQHSPQADLPTLVRLVG</sequence>
<feature type="region of interest" description="Disordered" evidence="1">
    <location>
        <begin position="1"/>
        <end position="33"/>
    </location>
</feature>
<dbReference type="AlphaFoldDB" id="A0A6J4MD19"/>
<feature type="compositionally biased region" description="Low complexity" evidence="1">
    <location>
        <begin position="18"/>
        <end position="31"/>
    </location>
</feature>
<reference evidence="2" key="1">
    <citation type="submission" date="2020-02" db="EMBL/GenBank/DDBJ databases">
        <authorList>
            <person name="Meier V. D."/>
        </authorList>
    </citation>
    <scope>NUCLEOTIDE SEQUENCE</scope>
    <source>
        <strain evidence="2">AVDCRST_MAG29</strain>
    </source>
</reference>
<dbReference type="EMBL" id="CADCUG010000145">
    <property type="protein sequence ID" value="CAA9354960.1"/>
    <property type="molecule type" value="Genomic_DNA"/>
</dbReference>
<protein>
    <submittedName>
        <fullName evidence="2">Uncharacterized protein</fullName>
    </submittedName>
</protein>
<name>A0A6J4MD19_9ACTN</name>
<accession>A0A6J4MD19</accession>
<evidence type="ECO:0000313" key="2">
    <source>
        <dbReference type="EMBL" id="CAA9354960.1"/>
    </source>
</evidence>
<gene>
    <name evidence="2" type="ORF">AVDCRST_MAG29-2529</name>
</gene>
<evidence type="ECO:0000256" key="1">
    <source>
        <dbReference type="SAM" id="MobiDB-lite"/>
    </source>
</evidence>